<keyword evidence="12" id="KW-1185">Reference proteome</keyword>
<dbReference type="GO" id="GO:0005737">
    <property type="term" value="C:cytoplasm"/>
    <property type="evidence" value="ECO:0007669"/>
    <property type="project" value="UniProtKB-SubCell"/>
</dbReference>
<evidence type="ECO:0000256" key="5">
    <source>
        <dbReference type="ARBA" id="ARBA00022741"/>
    </source>
</evidence>
<keyword evidence="3 9" id="KW-0028">Amino-acid biosynthesis</keyword>
<evidence type="ECO:0000256" key="3">
    <source>
        <dbReference type="ARBA" id="ARBA00022605"/>
    </source>
</evidence>
<keyword evidence="7 9" id="KW-0067">ATP-binding</keyword>
<dbReference type="GO" id="GO:0005524">
    <property type="term" value="F:ATP binding"/>
    <property type="evidence" value="ECO:0007669"/>
    <property type="project" value="UniProtKB-UniRule"/>
</dbReference>
<dbReference type="CDD" id="cd04250">
    <property type="entry name" value="AAK_NAGK-C"/>
    <property type="match status" value="1"/>
</dbReference>
<dbReference type="EC" id="2.7.2.8" evidence="9"/>
<dbReference type="RefSeq" id="WP_142659179.1">
    <property type="nucleotide sequence ID" value="NZ_CABFVA020000012.1"/>
</dbReference>
<dbReference type="PANTHER" id="PTHR23342:SF0">
    <property type="entry name" value="N-ACETYLGLUTAMATE SYNTHASE, MITOCHONDRIAL"/>
    <property type="match status" value="1"/>
</dbReference>
<dbReference type="GO" id="GO:0042450">
    <property type="term" value="P:L-arginine biosynthetic process via ornithine"/>
    <property type="evidence" value="ECO:0007669"/>
    <property type="project" value="UniProtKB-UniRule"/>
</dbReference>
<comment type="pathway">
    <text evidence="1 9">Amino-acid biosynthesis; L-arginine biosynthesis; N(2)-acetyl-L-ornithine from L-glutamate: step 2/4.</text>
</comment>
<comment type="function">
    <text evidence="9">Catalyzes the ATP-dependent phosphorylation of N-acetyl-L-glutamate.</text>
</comment>
<comment type="catalytic activity">
    <reaction evidence="8 9">
        <text>N-acetyl-L-glutamate + ATP = N-acetyl-L-glutamyl 5-phosphate + ADP</text>
        <dbReference type="Rhea" id="RHEA:14629"/>
        <dbReference type="ChEBI" id="CHEBI:30616"/>
        <dbReference type="ChEBI" id="CHEBI:44337"/>
        <dbReference type="ChEBI" id="CHEBI:57936"/>
        <dbReference type="ChEBI" id="CHEBI:456216"/>
        <dbReference type="EC" id="2.7.2.8"/>
    </reaction>
</comment>
<dbReference type="FunFam" id="3.40.1160.10:FF:000004">
    <property type="entry name" value="Acetylglutamate kinase"/>
    <property type="match status" value="1"/>
</dbReference>
<evidence type="ECO:0000256" key="9">
    <source>
        <dbReference type="HAMAP-Rule" id="MF_00082"/>
    </source>
</evidence>
<feature type="domain" description="Aspartate/glutamate/uridylate kinase" evidence="10">
    <location>
        <begin position="24"/>
        <end position="264"/>
    </location>
</feature>
<gene>
    <name evidence="9 11" type="primary">argB</name>
    <name evidence="11" type="ORF">MAMT_00309</name>
</gene>
<sequence>MTPADKAKIFLEALPYVQRFRNARFVVKYGGAAMDDAELVRHTLRDLVLLEAVGIHVVLIHGGGPAIGRALKEAGISSSFVEGLRITDAATLQVIERVLCHEVGPALVGTLESLGGKARQLLGQGVFSVKPLGMTGFHGEQSTLGFVGEPDSVNEKSIDSLLAERVIPVISPLGRGKDGQLYNINADTAAGCLASALRAEKLVYLTDVNGVLRDPQDPKSTISVLTPKDVAVLQERAVLRGGMLPKVQSALAALRAGVGKVHLLDGRIPHALLLEVFTDSGVGTELVL</sequence>
<dbReference type="OrthoDB" id="9803155at2"/>
<evidence type="ECO:0000256" key="6">
    <source>
        <dbReference type="ARBA" id="ARBA00022777"/>
    </source>
</evidence>
<protein>
    <recommendedName>
        <fullName evidence="9">Acetylglutamate kinase</fullName>
        <ecNumber evidence="9">2.7.2.8</ecNumber>
    </recommendedName>
    <alternativeName>
        <fullName evidence="9">N-acetyl-L-glutamate 5-phosphotransferase</fullName>
    </alternativeName>
    <alternativeName>
        <fullName evidence="9">NAG kinase</fullName>
        <shortName evidence="9">NAGK</shortName>
    </alternativeName>
</protein>
<dbReference type="PRINTS" id="PR00474">
    <property type="entry name" value="GLU5KINASE"/>
</dbReference>
<evidence type="ECO:0000259" key="10">
    <source>
        <dbReference type="Pfam" id="PF00696"/>
    </source>
</evidence>
<dbReference type="NCBIfam" id="TIGR00761">
    <property type="entry name" value="argB"/>
    <property type="match status" value="1"/>
</dbReference>
<name>A0A5E6M8S5_9BACT</name>
<evidence type="ECO:0000256" key="2">
    <source>
        <dbReference type="ARBA" id="ARBA00022571"/>
    </source>
</evidence>
<keyword evidence="2 9" id="KW-0055">Arginine biosynthesis</keyword>
<keyword evidence="5 9" id="KW-0547">Nucleotide-binding</keyword>
<comment type="subcellular location">
    <subcellularLocation>
        <location evidence="9">Cytoplasm</location>
    </subcellularLocation>
</comment>
<dbReference type="InterPro" id="IPR037528">
    <property type="entry name" value="ArgB"/>
</dbReference>
<accession>A0A5E6M8S5</accession>
<feature type="binding site" evidence="9">
    <location>
        <begin position="63"/>
        <end position="64"/>
    </location>
    <ligand>
        <name>substrate</name>
    </ligand>
</feature>
<keyword evidence="6 9" id="KW-0418">Kinase</keyword>
<evidence type="ECO:0000313" key="12">
    <source>
        <dbReference type="Proteomes" id="UP000334923"/>
    </source>
</evidence>
<feature type="site" description="Transition state stabilizer" evidence="9">
    <location>
        <position position="246"/>
    </location>
</feature>
<evidence type="ECO:0000313" key="11">
    <source>
        <dbReference type="EMBL" id="VVM04802.1"/>
    </source>
</evidence>
<dbReference type="GO" id="GO:0003991">
    <property type="term" value="F:acetylglutamate kinase activity"/>
    <property type="evidence" value="ECO:0007669"/>
    <property type="project" value="UniProtKB-UniRule"/>
</dbReference>
<comment type="similarity">
    <text evidence="9">Belongs to the acetylglutamate kinase family. ArgB subfamily.</text>
</comment>
<dbReference type="Pfam" id="PF00696">
    <property type="entry name" value="AA_kinase"/>
    <property type="match status" value="1"/>
</dbReference>
<proteinExistence type="inferred from homology"/>
<dbReference type="SUPFAM" id="SSF53633">
    <property type="entry name" value="Carbamate kinase-like"/>
    <property type="match status" value="1"/>
</dbReference>
<evidence type="ECO:0000256" key="7">
    <source>
        <dbReference type="ARBA" id="ARBA00022840"/>
    </source>
</evidence>
<evidence type="ECO:0000256" key="1">
    <source>
        <dbReference type="ARBA" id="ARBA00004828"/>
    </source>
</evidence>
<dbReference type="InterPro" id="IPR001048">
    <property type="entry name" value="Asp/Glu/Uridylate_kinase"/>
</dbReference>
<keyword evidence="9" id="KW-0963">Cytoplasm</keyword>
<dbReference type="InterPro" id="IPR041727">
    <property type="entry name" value="NAGK-C"/>
</dbReference>
<dbReference type="Proteomes" id="UP000334923">
    <property type="component" value="Unassembled WGS sequence"/>
</dbReference>
<dbReference type="UniPathway" id="UPA00068">
    <property type="reaction ID" value="UER00107"/>
</dbReference>
<organism evidence="11 12">
    <name type="scientific">Methylacidimicrobium tartarophylax</name>
    <dbReference type="NCBI Taxonomy" id="1041768"/>
    <lineage>
        <taxon>Bacteria</taxon>
        <taxon>Pseudomonadati</taxon>
        <taxon>Verrucomicrobiota</taxon>
        <taxon>Methylacidimicrobium</taxon>
    </lineage>
</organism>
<evidence type="ECO:0000256" key="4">
    <source>
        <dbReference type="ARBA" id="ARBA00022679"/>
    </source>
</evidence>
<dbReference type="InterPro" id="IPR001057">
    <property type="entry name" value="Glu/AcGlu_kinase"/>
</dbReference>
<evidence type="ECO:0000256" key="8">
    <source>
        <dbReference type="ARBA" id="ARBA00048141"/>
    </source>
</evidence>
<dbReference type="AlphaFoldDB" id="A0A5E6M8S5"/>
<dbReference type="InterPro" id="IPR004662">
    <property type="entry name" value="AcgluKinase_fam"/>
</dbReference>
<dbReference type="HAMAP" id="MF_00082">
    <property type="entry name" value="ArgB"/>
    <property type="match status" value="1"/>
</dbReference>
<feature type="binding site" evidence="9">
    <location>
        <position position="183"/>
    </location>
    <ligand>
        <name>substrate</name>
    </ligand>
</feature>
<dbReference type="Gene3D" id="3.40.1160.10">
    <property type="entry name" value="Acetylglutamate kinase-like"/>
    <property type="match status" value="1"/>
</dbReference>
<dbReference type="PANTHER" id="PTHR23342">
    <property type="entry name" value="N-ACETYLGLUTAMATE SYNTHASE"/>
    <property type="match status" value="1"/>
</dbReference>
<feature type="site" description="Transition state stabilizer" evidence="9">
    <location>
        <position position="28"/>
    </location>
</feature>
<dbReference type="EMBL" id="CABFVA020000012">
    <property type="protein sequence ID" value="VVM04802.1"/>
    <property type="molecule type" value="Genomic_DNA"/>
</dbReference>
<feature type="binding site" evidence="9">
    <location>
        <position position="85"/>
    </location>
    <ligand>
        <name>substrate</name>
    </ligand>
</feature>
<reference evidence="11 12" key="1">
    <citation type="submission" date="2019-09" db="EMBL/GenBank/DDBJ databases">
        <authorList>
            <person name="Cremers G."/>
        </authorList>
    </citation>
    <scope>NUCLEOTIDE SEQUENCE [LARGE SCALE GENOMIC DNA]</scope>
    <source>
        <strain evidence="11">4A</strain>
    </source>
</reference>
<dbReference type="InterPro" id="IPR036393">
    <property type="entry name" value="AceGlu_kinase-like_sf"/>
</dbReference>
<dbReference type="PIRSF" id="PIRSF000728">
    <property type="entry name" value="NAGK"/>
    <property type="match status" value="1"/>
</dbReference>
<keyword evidence="4 9" id="KW-0808">Transferase</keyword>